<dbReference type="eggNOG" id="ENOG502SSCY">
    <property type="taxonomic scope" value="Eukaryota"/>
</dbReference>
<proteinExistence type="predicted"/>
<dbReference type="InParanoid" id="S8FGB3"/>
<organism evidence="1 2">
    <name type="scientific">Fomitopsis schrenkii</name>
    <name type="common">Brown rot fungus</name>
    <dbReference type="NCBI Taxonomy" id="2126942"/>
    <lineage>
        <taxon>Eukaryota</taxon>
        <taxon>Fungi</taxon>
        <taxon>Dikarya</taxon>
        <taxon>Basidiomycota</taxon>
        <taxon>Agaricomycotina</taxon>
        <taxon>Agaricomycetes</taxon>
        <taxon>Polyporales</taxon>
        <taxon>Fomitopsis</taxon>
    </lineage>
</organism>
<sequence>MFMLSGKRREACLTKECGEKEALLEARRQELAEAESFLGAADTISENDIATAVRSLNAEVYQAVKQIAEGCRVVDGRVEEPALRKMEKTSGLALTSLLCTLPPRPDDRIVLEIALQGTITAYLTRFVSCWVPEPEGNRGIETIYQRMLRYEPQCVAGRWRALSRKYATSRSEPVENQEAQHVRILVKQISRVMAVARAEASNEAEMYDSLRILVRTATTLRRMVGEDVVASDYQAFAVEAGVPFAPETMADEYAPAKRANRAGVQVVGSVALGLLRSESGSRVAISRGKGELKILVKPQVVLETIADDLDL</sequence>
<gene>
    <name evidence="1" type="ORF">FOMPIDRAFT_1049788</name>
</gene>
<accession>S8FGB3</accession>
<evidence type="ECO:0000313" key="1">
    <source>
        <dbReference type="EMBL" id="EPT00466.1"/>
    </source>
</evidence>
<dbReference type="OrthoDB" id="3222645at2759"/>
<keyword evidence="2" id="KW-1185">Reference proteome</keyword>
<dbReference type="AlphaFoldDB" id="S8FGB3"/>
<evidence type="ECO:0000313" key="2">
    <source>
        <dbReference type="Proteomes" id="UP000015241"/>
    </source>
</evidence>
<protein>
    <submittedName>
        <fullName evidence="1">Uncharacterized protein</fullName>
    </submittedName>
</protein>
<dbReference type="STRING" id="743788.S8FGB3"/>
<dbReference type="HOGENOM" id="CLU_031481_3_0_1"/>
<dbReference type="EMBL" id="KE504149">
    <property type="protein sequence ID" value="EPT00466.1"/>
    <property type="molecule type" value="Genomic_DNA"/>
</dbReference>
<dbReference type="Proteomes" id="UP000015241">
    <property type="component" value="Unassembled WGS sequence"/>
</dbReference>
<reference evidence="1 2" key="1">
    <citation type="journal article" date="2012" name="Science">
        <title>The Paleozoic origin of enzymatic lignin decomposition reconstructed from 31 fungal genomes.</title>
        <authorList>
            <person name="Floudas D."/>
            <person name="Binder M."/>
            <person name="Riley R."/>
            <person name="Barry K."/>
            <person name="Blanchette R.A."/>
            <person name="Henrissat B."/>
            <person name="Martinez A.T."/>
            <person name="Otillar R."/>
            <person name="Spatafora J.W."/>
            <person name="Yadav J.S."/>
            <person name="Aerts A."/>
            <person name="Benoit I."/>
            <person name="Boyd A."/>
            <person name="Carlson A."/>
            <person name="Copeland A."/>
            <person name="Coutinho P.M."/>
            <person name="de Vries R.P."/>
            <person name="Ferreira P."/>
            <person name="Findley K."/>
            <person name="Foster B."/>
            <person name="Gaskell J."/>
            <person name="Glotzer D."/>
            <person name="Gorecki P."/>
            <person name="Heitman J."/>
            <person name="Hesse C."/>
            <person name="Hori C."/>
            <person name="Igarashi K."/>
            <person name="Jurgens J.A."/>
            <person name="Kallen N."/>
            <person name="Kersten P."/>
            <person name="Kohler A."/>
            <person name="Kuees U."/>
            <person name="Kumar T.K.A."/>
            <person name="Kuo A."/>
            <person name="LaButti K."/>
            <person name="Larrondo L.F."/>
            <person name="Lindquist E."/>
            <person name="Ling A."/>
            <person name="Lombard V."/>
            <person name="Lucas S."/>
            <person name="Lundell T."/>
            <person name="Martin R."/>
            <person name="McLaughlin D.J."/>
            <person name="Morgenstern I."/>
            <person name="Morin E."/>
            <person name="Murat C."/>
            <person name="Nagy L.G."/>
            <person name="Nolan M."/>
            <person name="Ohm R.A."/>
            <person name="Patyshakuliyeva A."/>
            <person name="Rokas A."/>
            <person name="Ruiz-Duenas F.J."/>
            <person name="Sabat G."/>
            <person name="Salamov A."/>
            <person name="Samejima M."/>
            <person name="Schmutz J."/>
            <person name="Slot J.C."/>
            <person name="St John F."/>
            <person name="Stenlid J."/>
            <person name="Sun H."/>
            <person name="Sun S."/>
            <person name="Syed K."/>
            <person name="Tsang A."/>
            <person name="Wiebenga A."/>
            <person name="Young D."/>
            <person name="Pisabarro A."/>
            <person name="Eastwood D.C."/>
            <person name="Martin F."/>
            <person name="Cullen D."/>
            <person name="Grigoriev I.V."/>
            <person name="Hibbett D.S."/>
        </authorList>
    </citation>
    <scope>NUCLEOTIDE SEQUENCE</scope>
    <source>
        <strain evidence="2">FP-58527</strain>
    </source>
</reference>
<name>S8FGB3_FOMSC</name>